<keyword evidence="2 13" id="KW-0240">DNA-directed RNA polymerase</keyword>
<dbReference type="SUPFAM" id="SSF57783">
    <property type="entry name" value="Zinc beta-ribbon"/>
    <property type="match status" value="1"/>
</dbReference>
<dbReference type="GO" id="GO:0005737">
    <property type="term" value="C:cytoplasm"/>
    <property type="evidence" value="ECO:0007669"/>
    <property type="project" value="TreeGrafter"/>
</dbReference>
<evidence type="ECO:0000256" key="14">
    <source>
        <dbReference type="SAM" id="MobiDB-lite"/>
    </source>
</evidence>
<feature type="compositionally biased region" description="Low complexity" evidence="14">
    <location>
        <begin position="438"/>
        <end position="473"/>
    </location>
</feature>
<comment type="cofactor">
    <cofactor evidence="1">
        <name>Zn(2+)</name>
        <dbReference type="ChEBI" id="CHEBI:29105"/>
    </cofactor>
</comment>
<accession>A0A1I6ZXS0</accession>
<name>A0A1I6ZXS0_9FLAO</name>
<protein>
    <recommendedName>
        <fullName evidence="13">DNA primase</fullName>
        <ecNumber evidence="13">2.7.7.101</ecNumber>
    </recommendedName>
</protein>
<evidence type="ECO:0000256" key="2">
    <source>
        <dbReference type="ARBA" id="ARBA00022478"/>
    </source>
</evidence>
<keyword evidence="11 13" id="KW-0238">DNA-binding</keyword>
<dbReference type="GO" id="GO:1990077">
    <property type="term" value="C:primosome complex"/>
    <property type="evidence" value="ECO:0007669"/>
    <property type="project" value="UniProtKB-KW"/>
</dbReference>
<evidence type="ECO:0000256" key="6">
    <source>
        <dbReference type="ARBA" id="ARBA00022705"/>
    </source>
</evidence>
<dbReference type="Gene3D" id="3.40.1360.10">
    <property type="match status" value="1"/>
</dbReference>
<dbReference type="InterPro" id="IPR006295">
    <property type="entry name" value="DNA_primase_DnaG"/>
</dbReference>
<dbReference type="InterPro" id="IPR036977">
    <property type="entry name" value="DNA_primase_Znf_CHC2"/>
</dbReference>
<dbReference type="InterPro" id="IPR037068">
    <property type="entry name" value="DNA_primase_core_N_sf"/>
</dbReference>
<feature type="domain" description="Toprim" evidence="15">
    <location>
        <begin position="262"/>
        <end position="343"/>
    </location>
</feature>
<sequence length="698" mass="79400">MARIPQHIIDEIMETSRIEEVIGEFVNLKRAGSSLKGLSPFTDEKTPSFIVSPAKQIFKCFSTGKGGTVVTFLMEKEHFSYPEALRWLADKYHIELPEEKPLTPEEQEQLTERESLHIVNDFAKDFFVEHMHESDEGKAIALSYFRERGLRDDIIKKFQLGFCPQNSKSLTEVALEKGYQLKYLKQVGLTKEKEGRTFDFFRGRVMFPIHSVSGKTLGFGGRTLKSDKKIAKYFNSPESIIYNKSEVLYGLYFAKGDMIKYDNCYLVEGYTDVISMHQAGIENVVASSGTSLTTGQIRLIKRYTNNITILYDGDAAGIKASFRGIDLILEEGLNVKVVLFPDGDDPDSYSKKVSSTELQEYIDEHKQDFVSFKTDLLLGEGGDDPLKRATLIKDIVASIALIPDSITRQVYLQNTATRFEMPEQTLLIELNKLRGQHQQQAAKAAQRAQQRPPQQQTQTTPTQKAPQKAQIPEDMPPDDFFDAPFPDMPDEAMMAQGGGAMVSTPQPVVKEEKYYANELDLIRILLKYGTRAIESEHKDELGQTEIVESSVIELVVYEVERDELGFTSPVLAKIYKVFKEGVNENILYGVKHFLRSDDQDIVRVVSEIESSPFELSRHWMEKHNIDINQEIHRLNQAVLGALYSFKICKINERIDEIRDIFKNDTNLDDEKMMDLLAEQMALEKVKGKFATKLGRIIL</sequence>
<dbReference type="GO" id="GO:0000428">
    <property type="term" value="C:DNA-directed RNA polymerase complex"/>
    <property type="evidence" value="ECO:0007669"/>
    <property type="project" value="UniProtKB-KW"/>
</dbReference>
<dbReference type="InterPro" id="IPR030846">
    <property type="entry name" value="DnaG_bac"/>
</dbReference>
<evidence type="ECO:0000259" key="15">
    <source>
        <dbReference type="PROSITE" id="PS50880"/>
    </source>
</evidence>
<dbReference type="PANTHER" id="PTHR30313">
    <property type="entry name" value="DNA PRIMASE"/>
    <property type="match status" value="1"/>
</dbReference>
<dbReference type="GO" id="GO:0003677">
    <property type="term" value="F:DNA binding"/>
    <property type="evidence" value="ECO:0007669"/>
    <property type="project" value="UniProtKB-KW"/>
</dbReference>
<dbReference type="Proteomes" id="UP000236454">
    <property type="component" value="Unassembled WGS sequence"/>
</dbReference>
<evidence type="ECO:0000256" key="1">
    <source>
        <dbReference type="ARBA" id="ARBA00001947"/>
    </source>
</evidence>
<dbReference type="FunFam" id="3.90.580.10:FF:000001">
    <property type="entry name" value="DNA primase"/>
    <property type="match status" value="1"/>
</dbReference>
<dbReference type="Pfam" id="PF08275">
    <property type="entry name" value="DNAG_N"/>
    <property type="match status" value="1"/>
</dbReference>
<dbReference type="PROSITE" id="PS50880">
    <property type="entry name" value="TOPRIM"/>
    <property type="match status" value="1"/>
</dbReference>
<dbReference type="SUPFAM" id="SSF56731">
    <property type="entry name" value="DNA primase core"/>
    <property type="match status" value="1"/>
</dbReference>
<dbReference type="EC" id="2.7.7.101" evidence="13"/>
<keyword evidence="5 13" id="KW-0548">Nucleotidyltransferase</keyword>
<keyword evidence="9" id="KW-0862">Zinc</keyword>
<dbReference type="InterPro" id="IPR050219">
    <property type="entry name" value="DnaG_primase"/>
</dbReference>
<dbReference type="SMART" id="SM00400">
    <property type="entry name" value="ZnF_CHCC"/>
    <property type="match status" value="1"/>
</dbReference>
<keyword evidence="10" id="KW-0460">Magnesium</keyword>
<dbReference type="Gene3D" id="3.90.580.10">
    <property type="entry name" value="Zinc finger, CHC2-type domain"/>
    <property type="match status" value="1"/>
</dbReference>
<keyword evidence="8" id="KW-0863">Zinc-finger</keyword>
<keyword evidence="7" id="KW-0479">Metal-binding</keyword>
<evidence type="ECO:0000313" key="17">
    <source>
        <dbReference type="Proteomes" id="UP000236454"/>
    </source>
</evidence>
<dbReference type="GO" id="GO:0006269">
    <property type="term" value="P:DNA replication, synthesis of primer"/>
    <property type="evidence" value="ECO:0007669"/>
    <property type="project" value="UniProtKB-UniRule"/>
</dbReference>
<comment type="function">
    <text evidence="13">RNA polymerase that catalyzes the synthesis of short RNA molecules used as primers for DNA polymerase during DNA replication.</text>
</comment>
<dbReference type="HAMAP" id="MF_00974">
    <property type="entry name" value="DNA_primase_DnaG"/>
    <property type="match status" value="1"/>
</dbReference>
<keyword evidence="17" id="KW-1185">Reference proteome</keyword>
<dbReference type="RefSeq" id="WP_090248295.1">
    <property type="nucleotide sequence ID" value="NZ_FPAS01000002.1"/>
</dbReference>
<dbReference type="InterPro" id="IPR006171">
    <property type="entry name" value="TOPRIM_dom"/>
</dbReference>
<comment type="subunit">
    <text evidence="13">Monomer. Interacts with DnaB.</text>
</comment>
<keyword evidence="4 13" id="KW-0808">Transferase</keyword>
<dbReference type="Gene3D" id="3.90.980.10">
    <property type="entry name" value="DNA primase, catalytic core, N-terminal domain"/>
    <property type="match status" value="1"/>
</dbReference>
<dbReference type="NCBIfam" id="TIGR01391">
    <property type="entry name" value="dnaG"/>
    <property type="match status" value="1"/>
</dbReference>
<comment type="catalytic activity">
    <reaction evidence="13">
        <text>ssDNA + n NTP = ssDNA/pppN(pN)n-1 hybrid + (n-1) diphosphate.</text>
        <dbReference type="EC" id="2.7.7.101"/>
    </reaction>
</comment>
<keyword evidence="6 13" id="KW-0235">DNA replication</keyword>
<dbReference type="AlphaFoldDB" id="A0A1I6ZXS0"/>
<comment type="caution">
    <text evidence="13">Lacks conserved residue(s) required for the propagation of feature annotation.</text>
</comment>
<keyword evidence="3 13" id="KW-0639">Primosome</keyword>
<evidence type="ECO:0000256" key="13">
    <source>
        <dbReference type="HAMAP-Rule" id="MF_00974"/>
    </source>
</evidence>
<evidence type="ECO:0000256" key="9">
    <source>
        <dbReference type="ARBA" id="ARBA00022833"/>
    </source>
</evidence>
<dbReference type="OrthoDB" id="9803773at2"/>
<keyword evidence="12 13" id="KW-0804">Transcription</keyword>
<dbReference type="Pfam" id="PF01807">
    <property type="entry name" value="Zn_ribbon_DnaG"/>
    <property type="match status" value="1"/>
</dbReference>
<evidence type="ECO:0000256" key="4">
    <source>
        <dbReference type="ARBA" id="ARBA00022679"/>
    </source>
</evidence>
<reference evidence="16 17" key="1">
    <citation type="submission" date="2016-10" db="EMBL/GenBank/DDBJ databases">
        <authorList>
            <person name="de Groot N.N."/>
        </authorList>
    </citation>
    <scope>NUCLEOTIDE SEQUENCE [LARGE SCALE GENOMIC DNA]</scope>
    <source>
        <strain evidence="16 17">CGMCC 1.7005</strain>
    </source>
</reference>
<dbReference type="Pfam" id="PF13155">
    <property type="entry name" value="Toprim_2"/>
    <property type="match status" value="1"/>
</dbReference>
<evidence type="ECO:0000256" key="5">
    <source>
        <dbReference type="ARBA" id="ARBA00022695"/>
    </source>
</evidence>
<organism evidence="16 17">
    <name type="scientific">Lishizhenia tianjinensis</name>
    <dbReference type="NCBI Taxonomy" id="477690"/>
    <lineage>
        <taxon>Bacteria</taxon>
        <taxon>Pseudomonadati</taxon>
        <taxon>Bacteroidota</taxon>
        <taxon>Flavobacteriia</taxon>
        <taxon>Flavobacteriales</taxon>
        <taxon>Crocinitomicaceae</taxon>
        <taxon>Lishizhenia</taxon>
    </lineage>
</organism>
<dbReference type="GO" id="GO:0008270">
    <property type="term" value="F:zinc ion binding"/>
    <property type="evidence" value="ECO:0007669"/>
    <property type="project" value="UniProtKB-KW"/>
</dbReference>
<gene>
    <name evidence="13" type="primary">dnaG</name>
    <name evidence="16" type="ORF">SAMN05216474_1708</name>
</gene>
<dbReference type="EMBL" id="FPAS01000002">
    <property type="protein sequence ID" value="SFT67449.1"/>
    <property type="molecule type" value="Genomic_DNA"/>
</dbReference>
<dbReference type="PANTHER" id="PTHR30313:SF2">
    <property type="entry name" value="DNA PRIMASE"/>
    <property type="match status" value="1"/>
</dbReference>
<feature type="region of interest" description="Disordered" evidence="14">
    <location>
        <begin position="438"/>
        <end position="478"/>
    </location>
</feature>
<dbReference type="CDD" id="cd03364">
    <property type="entry name" value="TOPRIM_DnaG_primases"/>
    <property type="match status" value="1"/>
</dbReference>
<comment type="similarity">
    <text evidence="13">Belongs to the DnaG primase family.</text>
</comment>
<evidence type="ECO:0000256" key="8">
    <source>
        <dbReference type="ARBA" id="ARBA00022771"/>
    </source>
</evidence>
<dbReference type="STRING" id="477690.SAMN05216474_1708"/>
<evidence type="ECO:0000256" key="10">
    <source>
        <dbReference type="ARBA" id="ARBA00022842"/>
    </source>
</evidence>
<dbReference type="GO" id="GO:0003899">
    <property type="term" value="F:DNA-directed RNA polymerase activity"/>
    <property type="evidence" value="ECO:0007669"/>
    <property type="project" value="UniProtKB-UniRule"/>
</dbReference>
<evidence type="ECO:0000256" key="11">
    <source>
        <dbReference type="ARBA" id="ARBA00023125"/>
    </source>
</evidence>
<dbReference type="InterPro" id="IPR034151">
    <property type="entry name" value="TOPRIM_DnaG_bac"/>
</dbReference>
<evidence type="ECO:0000256" key="7">
    <source>
        <dbReference type="ARBA" id="ARBA00022723"/>
    </source>
</evidence>
<dbReference type="SMART" id="SM00493">
    <property type="entry name" value="TOPRIM"/>
    <property type="match status" value="1"/>
</dbReference>
<evidence type="ECO:0000256" key="12">
    <source>
        <dbReference type="ARBA" id="ARBA00023163"/>
    </source>
</evidence>
<evidence type="ECO:0000256" key="3">
    <source>
        <dbReference type="ARBA" id="ARBA00022515"/>
    </source>
</evidence>
<dbReference type="Pfam" id="PF10410">
    <property type="entry name" value="DnaB_bind"/>
    <property type="match status" value="1"/>
</dbReference>
<dbReference type="InterPro" id="IPR002694">
    <property type="entry name" value="Znf_CHC2"/>
</dbReference>
<proteinExistence type="inferred from homology"/>
<evidence type="ECO:0000313" key="16">
    <source>
        <dbReference type="EMBL" id="SFT67449.1"/>
    </source>
</evidence>
<dbReference type="InterPro" id="IPR013264">
    <property type="entry name" value="DNAG_N"/>
</dbReference>
<dbReference type="InterPro" id="IPR019475">
    <property type="entry name" value="DNA_primase_DnaB-bd"/>
</dbReference>